<keyword evidence="4" id="KW-0677">Repeat</keyword>
<reference evidence="9" key="1">
    <citation type="submission" date="2025-08" db="UniProtKB">
        <authorList>
            <consortium name="Ensembl"/>
        </authorList>
    </citation>
    <scope>IDENTIFICATION</scope>
</reference>
<dbReference type="GO" id="GO:0030992">
    <property type="term" value="C:intraciliary transport particle B"/>
    <property type="evidence" value="ECO:0007669"/>
    <property type="project" value="TreeGrafter"/>
</dbReference>
<evidence type="ECO:0000256" key="8">
    <source>
        <dbReference type="ARBA" id="ARBA00038130"/>
    </source>
</evidence>
<evidence type="ECO:0000313" key="9">
    <source>
        <dbReference type="Ensembl" id="ENSANAP00000022860.1"/>
    </source>
</evidence>
<keyword evidence="3" id="KW-0853">WD repeat</keyword>
<evidence type="ECO:0000256" key="6">
    <source>
        <dbReference type="ARBA" id="ARBA00023069"/>
    </source>
</evidence>
<dbReference type="GO" id="GO:0036064">
    <property type="term" value="C:ciliary basal body"/>
    <property type="evidence" value="ECO:0007669"/>
    <property type="project" value="TreeGrafter"/>
</dbReference>
<dbReference type="Ensembl" id="ENSANAT00000040763.1">
    <property type="protein sequence ID" value="ENSANAP00000022860.1"/>
    <property type="gene ID" value="ENSANAG00000029183.1"/>
</dbReference>
<keyword evidence="5" id="KW-0802">TPR repeat</keyword>
<reference evidence="9" key="2">
    <citation type="submission" date="2025-09" db="UniProtKB">
        <authorList>
            <consortium name="Ensembl"/>
        </authorList>
    </citation>
    <scope>IDENTIFICATION</scope>
</reference>
<keyword evidence="2" id="KW-0217">Developmental protein</keyword>
<dbReference type="GeneTree" id="ENSGT00940000153417"/>
<keyword evidence="10" id="KW-1185">Reference proteome</keyword>
<evidence type="ECO:0000256" key="1">
    <source>
        <dbReference type="ARBA" id="ARBA00004138"/>
    </source>
</evidence>
<dbReference type="FunFam" id="1.25.40.470:FF:000008">
    <property type="entry name" value="Intraflagellar transport protein 172 homolog"/>
    <property type="match status" value="1"/>
</dbReference>
<name>A0A2K5DPE1_AOTNA</name>
<proteinExistence type="inferred from homology"/>
<evidence type="ECO:0000256" key="3">
    <source>
        <dbReference type="ARBA" id="ARBA00022574"/>
    </source>
</evidence>
<sequence length="390" mass="44269">SSKPKQCIKKYVPGSKYLLLWYCWKKQKWMPHFVPPGDVIGLERGGGKTEVMVMEGVTTVAYTLDEGLREFGTAIDDGSYTRAATFLETLEMTPETEAMWKTLSKLVLEARQLHIAERCFCALGQVPKARFLHETNETADQVSQEHGGEGTDFYQVRARLNHKLAEVIFLEQNAVEEAMGMYQELHRSDECIVVAEAKGHPALENLCRTGELQESQGDGLAAISLYLKAGLPAKAARLVLSREELLANTELVEHITAALIKGELYERAGDLFEKIRNPQQALECCRKGNTFMKVVELARLAFPVEVVKLEEAWGDHLVQQKQLDAAINHYIEARYGTSKDTEAEKKRSQNWKKAIYILDLQDRNTASKYYPLEYEVRESPFRSMRWCSRG</sequence>
<dbReference type="AlphaFoldDB" id="A0A2K5DPE1"/>
<dbReference type="GO" id="GO:0042073">
    <property type="term" value="P:intraciliary transport"/>
    <property type="evidence" value="ECO:0007669"/>
    <property type="project" value="TreeGrafter"/>
</dbReference>
<evidence type="ECO:0000313" key="10">
    <source>
        <dbReference type="Proteomes" id="UP000233020"/>
    </source>
</evidence>
<comment type="similarity">
    <text evidence="8">Belongs to the IFT172 family.</text>
</comment>
<dbReference type="Proteomes" id="UP000233020">
    <property type="component" value="Unplaced"/>
</dbReference>
<organism evidence="9 10">
    <name type="scientific">Aotus nancymaae</name>
    <name type="common">Ma's night monkey</name>
    <dbReference type="NCBI Taxonomy" id="37293"/>
    <lineage>
        <taxon>Eukaryota</taxon>
        <taxon>Metazoa</taxon>
        <taxon>Chordata</taxon>
        <taxon>Craniata</taxon>
        <taxon>Vertebrata</taxon>
        <taxon>Euteleostomi</taxon>
        <taxon>Mammalia</taxon>
        <taxon>Eutheria</taxon>
        <taxon>Euarchontoglires</taxon>
        <taxon>Primates</taxon>
        <taxon>Haplorrhini</taxon>
        <taxon>Platyrrhini</taxon>
        <taxon>Aotidae</taxon>
        <taxon>Aotus</taxon>
    </lineage>
</organism>
<dbReference type="Gene3D" id="1.25.40.470">
    <property type="match status" value="1"/>
</dbReference>
<evidence type="ECO:0000256" key="7">
    <source>
        <dbReference type="ARBA" id="ARBA00023273"/>
    </source>
</evidence>
<dbReference type="OMA" id="VEIEAMW"/>
<dbReference type="GO" id="GO:0005930">
    <property type="term" value="C:axoneme"/>
    <property type="evidence" value="ECO:0007669"/>
    <property type="project" value="TreeGrafter"/>
</dbReference>
<keyword evidence="6" id="KW-0969">Cilium</keyword>
<accession>A0A2K5DPE1</accession>
<evidence type="ECO:0000256" key="4">
    <source>
        <dbReference type="ARBA" id="ARBA00022737"/>
    </source>
</evidence>
<keyword evidence="7" id="KW-0966">Cell projection</keyword>
<dbReference type="PANTHER" id="PTHR15722:SF2">
    <property type="entry name" value="INTRAFLAGELLAR TRANSPORT PROTEIN 172 HOMOLOG"/>
    <property type="match status" value="1"/>
</dbReference>
<evidence type="ECO:0000256" key="5">
    <source>
        <dbReference type="ARBA" id="ARBA00022803"/>
    </source>
</evidence>
<dbReference type="PANTHER" id="PTHR15722">
    <property type="entry name" value="IFT140/172-RELATED"/>
    <property type="match status" value="1"/>
</dbReference>
<comment type="subcellular location">
    <subcellularLocation>
        <location evidence="1">Cell projection</location>
        <location evidence="1">Cilium</location>
    </subcellularLocation>
</comment>
<evidence type="ECO:0000256" key="2">
    <source>
        <dbReference type="ARBA" id="ARBA00022473"/>
    </source>
</evidence>
<protein>
    <submittedName>
        <fullName evidence="9">Uncharacterized protein</fullName>
    </submittedName>
</protein>
<dbReference type="STRING" id="37293.ENSANAP00000022860"/>